<dbReference type="AlphaFoldDB" id="A0A071MD29"/>
<reference evidence="1" key="1">
    <citation type="submission" date="2014-04" db="EMBL/GenBank/DDBJ databases">
        <title>In planta biocontrol of soil-borne Fusarium wilt of banana through a plant endophytic bacterium, Burkholderia cenocepacia 869T2.</title>
        <authorList>
            <person name="Ho Y.-N."/>
            <person name="Chiang H.-M."/>
            <person name="Chao C.-P."/>
            <person name="Su C.-C."/>
            <person name="Hsu H.-F."/>
            <person name="Guo C.-T."/>
            <person name="Hsieh J.-L."/>
            <person name="Huang C.-C."/>
        </authorList>
    </citation>
    <scope>NUCLEOTIDE SEQUENCE [LARGE SCALE GENOMIC DNA]</scope>
    <source>
        <strain evidence="1">869T2</strain>
    </source>
</reference>
<comment type="caution">
    <text evidence="1">The sequence shown here is derived from an EMBL/GenBank/DDBJ whole genome shotgun (WGS) entry which is preliminary data.</text>
</comment>
<accession>A0A071MD29</accession>
<protein>
    <recommendedName>
        <fullName evidence="2">YCII-related domain-containing protein</fullName>
    </recommendedName>
</protein>
<organism evidence="1">
    <name type="scientific">Burkholderia cenocepacia</name>
    <dbReference type="NCBI Taxonomy" id="95486"/>
    <lineage>
        <taxon>Bacteria</taxon>
        <taxon>Pseudomonadati</taxon>
        <taxon>Pseudomonadota</taxon>
        <taxon>Betaproteobacteria</taxon>
        <taxon>Burkholderiales</taxon>
        <taxon>Burkholderiaceae</taxon>
        <taxon>Burkholderia</taxon>
        <taxon>Burkholderia cepacia complex</taxon>
    </lineage>
</organism>
<dbReference type="EMBL" id="JJOA01000013">
    <property type="protein sequence ID" value="KEA58550.1"/>
    <property type="molecule type" value="Genomic_DNA"/>
</dbReference>
<dbReference type="OrthoDB" id="5294869at2"/>
<evidence type="ECO:0000313" key="1">
    <source>
        <dbReference type="EMBL" id="KEA58550.1"/>
    </source>
</evidence>
<gene>
    <name evidence="1" type="ORF">DT99_15455</name>
</gene>
<evidence type="ECO:0008006" key="2">
    <source>
        <dbReference type="Google" id="ProtNLM"/>
    </source>
</evidence>
<name>A0A071MD29_9BURK</name>
<sequence length="122" mass="13026">MSAQQQLYLAVFLGTKDSPAMKAWVALSEAERRTRERDGIAAWHAWVDRHRDAIVEMGGPLGKTKTIDATGIKDAANALSGFTVVRAASHDAAAAMFEGHPHFTLFPGVSVDVMPVLAIPGA</sequence>
<proteinExistence type="predicted"/>